<dbReference type="Proteomes" id="UP000008461">
    <property type="component" value="Chromosome"/>
</dbReference>
<gene>
    <name evidence="1" type="ordered locus">Halhy_6101</name>
</gene>
<reference key="2">
    <citation type="submission" date="2011-04" db="EMBL/GenBank/DDBJ databases">
        <title>Complete sequence of chromosome of Haliscomenobacter hydrossis DSM 1100.</title>
        <authorList>
            <consortium name="US DOE Joint Genome Institute (JGI-PGF)"/>
            <person name="Lucas S."/>
            <person name="Han J."/>
            <person name="Lapidus A."/>
            <person name="Bruce D."/>
            <person name="Goodwin L."/>
            <person name="Pitluck S."/>
            <person name="Peters L."/>
            <person name="Kyrpides N."/>
            <person name="Mavromatis K."/>
            <person name="Ivanova N."/>
            <person name="Ovchinnikova G."/>
            <person name="Pagani I."/>
            <person name="Daligault H."/>
            <person name="Detter J.C."/>
            <person name="Han C."/>
            <person name="Land M."/>
            <person name="Hauser L."/>
            <person name="Markowitz V."/>
            <person name="Cheng J.-F."/>
            <person name="Hugenholtz P."/>
            <person name="Woyke T."/>
            <person name="Wu D."/>
            <person name="Verbarg S."/>
            <person name="Frueling A."/>
            <person name="Brambilla E."/>
            <person name="Klenk H.-P."/>
            <person name="Eisen J.A."/>
        </authorList>
    </citation>
    <scope>NUCLEOTIDE SEQUENCE</scope>
    <source>
        <strain>DSM 1100</strain>
    </source>
</reference>
<protein>
    <submittedName>
        <fullName evidence="1">Uncharacterized protein</fullName>
    </submittedName>
</protein>
<dbReference type="AlphaFoldDB" id="F4L2K5"/>
<reference evidence="1 2" key="1">
    <citation type="journal article" date="2011" name="Stand. Genomic Sci.">
        <title>Complete genome sequence of Haliscomenobacter hydrossis type strain (O).</title>
        <authorList>
            <consortium name="US DOE Joint Genome Institute (JGI-PGF)"/>
            <person name="Daligault H."/>
            <person name="Lapidus A."/>
            <person name="Zeytun A."/>
            <person name="Nolan M."/>
            <person name="Lucas S."/>
            <person name="Del Rio T.G."/>
            <person name="Tice H."/>
            <person name="Cheng J.F."/>
            <person name="Tapia R."/>
            <person name="Han C."/>
            <person name="Goodwin L."/>
            <person name="Pitluck S."/>
            <person name="Liolios K."/>
            <person name="Pagani I."/>
            <person name="Ivanova N."/>
            <person name="Huntemann M."/>
            <person name="Mavromatis K."/>
            <person name="Mikhailova N."/>
            <person name="Pati A."/>
            <person name="Chen A."/>
            <person name="Palaniappan K."/>
            <person name="Land M."/>
            <person name="Hauser L."/>
            <person name="Brambilla E.M."/>
            <person name="Rohde M."/>
            <person name="Verbarg S."/>
            <person name="Goker M."/>
            <person name="Bristow J."/>
            <person name="Eisen J.A."/>
            <person name="Markowitz V."/>
            <person name="Hugenholtz P."/>
            <person name="Kyrpides N.C."/>
            <person name="Klenk H.P."/>
            <person name="Woyke T."/>
        </authorList>
    </citation>
    <scope>NUCLEOTIDE SEQUENCE [LARGE SCALE GENOMIC DNA]</scope>
    <source>
        <strain evidence="2">ATCC 27775 / DSM 1100 / LMG 10767 / O</strain>
    </source>
</reference>
<organism evidence="1 2">
    <name type="scientific">Haliscomenobacter hydrossis (strain ATCC 27775 / DSM 1100 / LMG 10767 / O)</name>
    <dbReference type="NCBI Taxonomy" id="760192"/>
    <lineage>
        <taxon>Bacteria</taxon>
        <taxon>Pseudomonadati</taxon>
        <taxon>Bacteroidota</taxon>
        <taxon>Saprospiria</taxon>
        <taxon>Saprospirales</taxon>
        <taxon>Haliscomenobacteraceae</taxon>
        <taxon>Haliscomenobacter</taxon>
    </lineage>
</organism>
<dbReference type="KEGG" id="hhy:Halhy_6101"/>
<dbReference type="EMBL" id="CP002691">
    <property type="protein sequence ID" value="AEE53923.1"/>
    <property type="molecule type" value="Genomic_DNA"/>
</dbReference>
<name>F4L2K5_HALH1</name>
<evidence type="ECO:0000313" key="1">
    <source>
        <dbReference type="EMBL" id="AEE53923.1"/>
    </source>
</evidence>
<evidence type="ECO:0000313" key="2">
    <source>
        <dbReference type="Proteomes" id="UP000008461"/>
    </source>
</evidence>
<proteinExistence type="predicted"/>
<dbReference type="STRING" id="760192.Halhy_6101"/>
<dbReference type="HOGENOM" id="CLU_3396827_0_0_10"/>
<accession>F4L2K5</accession>
<keyword evidence="2" id="KW-1185">Reference proteome</keyword>
<sequence>MFFDIAGALRFFTNMQKMHFLFCLYLKFVTC</sequence>